<sequence length="398" mass="45085">MSQQFLYKAMDKQGTIVRGQLVANNINDLESRLERMGLDIIHCQTQKSHHFFVTKVSRHELITFCFHMENLTRAGVPLLEGLGDLRDSLSQSRFREVMSSLIESIEGGASLSKAMANFPNIFNQVFVSLIHAGETSGHLSVVFQHLTETLKWQDEMIAKTKKLLMYPTFMGIIIIGVVFFMMTYLVPQLISFIQNVGGELPLHTRLLIVVSNLFVKYWYFILLLPVLTILAIKSMMLISRRFCFLIDRLKLRIWVIGPILEKIILARFASFLALLYSSGITVLDSLELCKTLTGNLVIENALQRVSENIAEGGSLTESFERVHLFPPLVLRMIRVGESTGELDIALSNVTYFYNREIKESIDKIQILIEPTMTVILGLLLGWVVLSVLGPVYDIISNL</sequence>
<dbReference type="Pfam" id="PF00482">
    <property type="entry name" value="T2SSF"/>
    <property type="match status" value="2"/>
</dbReference>
<feature type="transmembrane region" description="Helical" evidence="7">
    <location>
        <begin position="163"/>
        <end position="186"/>
    </location>
</feature>
<dbReference type="GO" id="GO:0005886">
    <property type="term" value="C:plasma membrane"/>
    <property type="evidence" value="ECO:0007669"/>
    <property type="project" value="UniProtKB-SubCell"/>
</dbReference>
<reference evidence="9 10" key="1">
    <citation type="journal article" date="2016" name="Front. Microbiol.">
        <title>Single-Cell (Meta-)Genomics of a Dimorphic Candidatus Thiomargarita nelsonii Reveals Genomic Plasticity.</title>
        <authorList>
            <person name="Flood B.E."/>
            <person name="Fliss P."/>
            <person name="Jones D.S."/>
            <person name="Dick G.J."/>
            <person name="Jain S."/>
            <person name="Kaster A.K."/>
            <person name="Winkel M."/>
            <person name="Mussmann M."/>
            <person name="Bailey J."/>
        </authorList>
    </citation>
    <scope>NUCLEOTIDE SEQUENCE [LARGE SCALE GENOMIC DNA]</scope>
    <source>
        <strain evidence="9">Hydrate Ridge</strain>
    </source>
</reference>
<dbReference type="InterPro" id="IPR018076">
    <property type="entry name" value="T2SS_GspF_dom"/>
</dbReference>
<dbReference type="PANTHER" id="PTHR30012:SF0">
    <property type="entry name" value="TYPE II SECRETION SYSTEM PROTEIN F-RELATED"/>
    <property type="match status" value="1"/>
</dbReference>
<evidence type="ECO:0000313" key="10">
    <source>
        <dbReference type="Proteomes" id="UP000030428"/>
    </source>
</evidence>
<organism evidence="9 10">
    <name type="scientific">Candidatus Thiomargarita nelsonii</name>
    <dbReference type="NCBI Taxonomy" id="1003181"/>
    <lineage>
        <taxon>Bacteria</taxon>
        <taxon>Pseudomonadati</taxon>
        <taxon>Pseudomonadota</taxon>
        <taxon>Gammaproteobacteria</taxon>
        <taxon>Thiotrichales</taxon>
        <taxon>Thiotrichaceae</taxon>
        <taxon>Thiomargarita</taxon>
    </lineage>
</organism>
<proteinExistence type="inferred from homology"/>
<accession>A0A0A6PKQ5</accession>
<dbReference type="Gene3D" id="1.20.81.30">
    <property type="entry name" value="Type II secretion system (T2SS), domain F"/>
    <property type="match status" value="2"/>
</dbReference>
<evidence type="ECO:0000256" key="5">
    <source>
        <dbReference type="ARBA" id="ARBA00022989"/>
    </source>
</evidence>
<evidence type="ECO:0000256" key="2">
    <source>
        <dbReference type="ARBA" id="ARBA00005745"/>
    </source>
</evidence>
<dbReference type="InterPro" id="IPR003004">
    <property type="entry name" value="GspF/PilC"/>
</dbReference>
<feature type="transmembrane region" description="Helical" evidence="7">
    <location>
        <begin position="206"/>
        <end position="232"/>
    </location>
</feature>
<comment type="subcellular location">
    <subcellularLocation>
        <location evidence="1">Cell membrane</location>
        <topology evidence="1">Multi-pass membrane protein</topology>
    </subcellularLocation>
</comment>
<name>A0A0A6PKQ5_9GAMM</name>
<keyword evidence="10" id="KW-1185">Reference proteome</keyword>
<comment type="caution">
    <text evidence="9">The sequence shown here is derived from an EMBL/GenBank/DDBJ whole genome shotgun (WGS) entry which is preliminary data.</text>
</comment>
<comment type="similarity">
    <text evidence="2">Belongs to the GSP F family.</text>
</comment>
<dbReference type="PRINTS" id="PR00812">
    <property type="entry name" value="BCTERIALGSPF"/>
</dbReference>
<dbReference type="AlphaFoldDB" id="A0A0A6PKQ5"/>
<protein>
    <submittedName>
        <fullName evidence="9">Secretion system protein</fullName>
    </submittedName>
</protein>
<keyword evidence="4 7" id="KW-0812">Transmembrane</keyword>
<keyword evidence="6 7" id="KW-0472">Membrane</keyword>
<feature type="transmembrane region" description="Helical" evidence="7">
    <location>
        <begin position="374"/>
        <end position="395"/>
    </location>
</feature>
<evidence type="ECO:0000256" key="3">
    <source>
        <dbReference type="ARBA" id="ARBA00022475"/>
    </source>
</evidence>
<feature type="domain" description="Type II secretion system protein GspF" evidence="8">
    <location>
        <begin position="268"/>
        <end position="389"/>
    </location>
</feature>
<dbReference type="Proteomes" id="UP000030428">
    <property type="component" value="Unassembled WGS sequence"/>
</dbReference>
<dbReference type="InterPro" id="IPR042094">
    <property type="entry name" value="T2SS_GspF_sf"/>
</dbReference>
<keyword evidence="5 7" id="KW-1133">Transmembrane helix</keyword>
<evidence type="ECO:0000259" key="8">
    <source>
        <dbReference type="Pfam" id="PF00482"/>
    </source>
</evidence>
<evidence type="ECO:0000256" key="6">
    <source>
        <dbReference type="ARBA" id="ARBA00023136"/>
    </source>
</evidence>
<dbReference type="PANTHER" id="PTHR30012">
    <property type="entry name" value="GENERAL SECRETION PATHWAY PROTEIN"/>
    <property type="match status" value="1"/>
</dbReference>
<gene>
    <name evidence="9" type="ORF">PN36_25395</name>
</gene>
<evidence type="ECO:0000256" key="7">
    <source>
        <dbReference type="SAM" id="Phobius"/>
    </source>
</evidence>
<keyword evidence="3" id="KW-1003">Cell membrane</keyword>
<dbReference type="EMBL" id="JSZA02000138">
    <property type="protein sequence ID" value="KHD10754.1"/>
    <property type="molecule type" value="Genomic_DNA"/>
</dbReference>
<evidence type="ECO:0000313" key="9">
    <source>
        <dbReference type="EMBL" id="KHD10754.1"/>
    </source>
</evidence>
<feature type="domain" description="Type II secretion system protein GspF" evidence="8">
    <location>
        <begin position="64"/>
        <end position="187"/>
    </location>
</feature>
<evidence type="ECO:0000256" key="1">
    <source>
        <dbReference type="ARBA" id="ARBA00004651"/>
    </source>
</evidence>
<evidence type="ECO:0000256" key="4">
    <source>
        <dbReference type="ARBA" id="ARBA00022692"/>
    </source>
</evidence>